<proteinExistence type="predicted"/>
<name>A0ABZ1YLK7_9NOCA</name>
<evidence type="ECO:0000313" key="1">
    <source>
        <dbReference type="EMBL" id="WUV44114.1"/>
    </source>
</evidence>
<dbReference type="RefSeq" id="WP_329406926.1">
    <property type="nucleotide sequence ID" value="NZ_CP109441.1"/>
</dbReference>
<accession>A0ABZ1YLK7</accession>
<dbReference type="EMBL" id="CP109441">
    <property type="protein sequence ID" value="WUV44114.1"/>
    <property type="molecule type" value="Genomic_DNA"/>
</dbReference>
<reference evidence="1" key="1">
    <citation type="submission" date="2022-10" db="EMBL/GenBank/DDBJ databases">
        <title>The complete genomes of actinobacterial strains from the NBC collection.</title>
        <authorList>
            <person name="Joergensen T.S."/>
            <person name="Alvarez Arevalo M."/>
            <person name="Sterndorff E.B."/>
            <person name="Faurdal D."/>
            <person name="Vuksanovic O."/>
            <person name="Mourched A.-S."/>
            <person name="Charusanti P."/>
            <person name="Shaw S."/>
            <person name="Blin K."/>
            <person name="Weber T."/>
        </authorList>
    </citation>
    <scope>NUCLEOTIDE SEQUENCE</scope>
    <source>
        <strain evidence="1">NBC_01482</strain>
    </source>
</reference>
<evidence type="ECO:0000313" key="2">
    <source>
        <dbReference type="Proteomes" id="UP001432062"/>
    </source>
</evidence>
<organism evidence="1 2">
    <name type="scientific">Nocardia vinacea</name>
    <dbReference type="NCBI Taxonomy" id="96468"/>
    <lineage>
        <taxon>Bacteria</taxon>
        <taxon>Bacillati</taxon>
        <taxon>Actinomycetota</taxon>
        <taxon>Actinomycetes</taxon>
        <taxon>Mycobacteriales</taxon>
        <taxon>Nocardiaceae</taxon>
        <taxon>Nocardia</taxon>
    </lineage>
</organism>
<keyword evidence="2" id="KW-1185">Reference proteome</keyword>
<protein>
    <submittedName>
        <fullName evidence="1">Uncharacterized protein</fullName>
    </submittedName>
</protein>
<gene>
    <name evidence="1" type="ORF">OG563_33765</name>
</gene>
<sequence length="141" mass="15883">MVAQFDTAAGRERLMAAIDPGNATAHHALLRSIFQSEMDDRRAAQRTEYFENLYWCAFLLYLIGDPSDVPMMWCAKHVDFDTACGFDIQFLLGAGVQPTLSYLADRGHADIVAELSAYSELTDGLGDWEAFRRDYFYGSHV</sequence>
<dbReference type="Proteomes" id="UP001432062">
    <property type="component" value="Chromosome"/>
</dbReference>